<evidence type="ECO:0000256" key="5">
    <source>
        <dbReference type="ARBA" id="ARBA00023239"/>
    </source>
</evidence>
<evidence type="ECO:0000313" key="10">
    <source>
        <dbReference type="EMBL" id="OCI31987.1"/>
    </source>
</evidence>
<feature type="region of interest" description="Disordered" evidence="8">
    <location>
        <begin position="1"/>
        <end position="34"/>
    </location>
</feature>
<comment type="catalytic activity">
    <reaction evidence="7">
        <text>a peptidoglycan chain = a peptidoglycan chain with N-acetyl-1,6-anhydromuramyl-[peptide] at the reducing end + a peptidoglycan chain with N-acetylglucosamine at the non-reducing end.</text>
        <dbReference type="EC" id="4.2.2.29"/>
    </reaction>
</comment>
<keyword evidence="1 7" id="KW-1003">Cell membrane</keyword>
<reference evidence="10 12" key="2">
    <citation type="submission" date="2016-06" db="EMBL/GenBank/DDBJ databases">
        <title>Genome sequence of Oerskovia enterophila DSM 43852.</title>
        <authorList>
            <person name="Poehlein A."/>
            <person name="Jag V."/>
            <person name="Bengelsdorf F.R."/>
            <person name="Daniel R."/>
            <person name="Duerre P."/>
        </authorList>
    </citation>
    <scope>NUCLEOTIDE SEQUENCE [LARGE SCALE GENOMIC DNA]</scope>
    <source>
        <strain evidence="10 12">DSM 43852</strain>
    </source>
</reference>
<dbReference type="RefSeq" id="WP_068625185.1">
    <property type="nucleotide sequence ID" value="NZ_LRIE01000071.1"/>
</dbReference>
<comment type="caution">
    <text evidence="9">The sequence shown here is derived from an EMBL/GenBank/DDBJ whole genome shotgun (WGS) entry which is preliminary data.</text>
</comment>
<keyword evidence="2 7" id="KW-0812">Transmembrane</keyword>
<evidence type="ECO:0000256" key="3">
    <source>
        <dbReference type="ARBA" id="ARBA00022989"/>
    </source>
</evidence>
<dbReference type="EMBL" id="LRIE01000071">
    <property type="protein sequence ID" value="KZM35341.1"/>
    <property type="molecule type" value="Genomic_DNA"/>
</dbReference>
<dbReference type="Pfam" id="PF02618">
    <property type="entry name" value="YceG"/>
    <property type="match status" value="1"/>
</dbReference>
<dbReference type="HAMAP" id="MF_02065">
    <property type="entry name" value="MltG"/>
    <property type="match status" value="1"/>
</dbReference>
<dbReference type="GO" id="GO:0008932">
    <property type="term" value="F:lytic endotransglycosylase activity"/>
    <property type="evidence" value="ECO:0007669"/>
    <property type="project" value="UniProtKB-UniRule"/>
</dbReference>
<dbReference type="PANTHER" id="PTHR30518">
    <property type="entry name" value="ENDOLYTIC MUREIN TRANSGLYCOSYLASE"/>
    <property type="match status" value="1"/>
</dbReference>
<dbReference type="EC" id="4.2.2.29" evidence="7"/>
<dbReference type="InterPro" id="IPR003770">
    <property type="entry name" value="MLTG-like"/>
</dbReference>
<evidence type="ECO:0000256" key="1">
    <source>
        <dbReference type="ARBA" id="ARBA00022475"/>
    </source>
</evidence>
<dbReference type="OrthoDB" id="9814591at2"/>
<dbReference type="STRING" id="43678.OJAG_19460"/>
<comment type="function">
    <text evidence="7">Functions as a peptidoglycan terminase that cleaves nascent peptidoglycan strands endolytically to terminate their elongation.</text>
</comment>
<reference evidence="9 11" key="1">
    <citation type="submission" date="2016-01" db="EMBL/GenBank/DDBJ databases">
        <title>Genome sequence of Oerskovia enterophila VJag, an agar and cellulose degrading bacterium.</title>
        <authorList>
            <person name="Poehlein A."/>
            <person name="Jag V."/>
            <person name="Bengelsdorf F."/>
            <person name="Duerre P."/>
            <person name="Daniel R."/>
        </authorList>
    </citation>
    <scope>NUCLEOTIDE SEQUENCE [LARGE SCALE GENOMIC DNA]</scope>
    <source>
        <strain evidence="9 11">VJag</strain>
    </source>
</reference>
<dbReference type="PANTHER" id="PTHR30518:SF2">
    <property type="entry name" value="ENDOLYTIC MUREIN TRANSGLYCOSYLASE"/>
    <property type="match status" value="1"/>
</dbReference>
<comment type="subcellular location">
    <subcellularLocation>
        <location evidence="7">Cell membrane</location>
        <topology evidence="7">Single-pass membrane protein</topology>
    </subcellularLocation>
</comment>
<dbReference type="GO" id="GO:0071555">
    <property type="term" value="P:cell wall organization"/>
    <property type="evidence" value="ECO:0007669"/>
    <property type="project" value="UniProtKB-KW"/>
</dbReference>
<dbReference type="GO" id="GO:0009252">
    <property type="term" value="P:peptidoglycan biosynthetic process"/>
    <property type="evidence" value="ECO:0007669"/>
    <property type="project" value="UniProtKB-UniRule"/>
</dbReference>
<gene>
    <name evidence="7" type="primary">mltG</name>
    <name evidence="10" type="ORF">OERS_13200</name>
    <name evidence="9" type="ORF">OJAG_19460</name>
</gene>
<dbReference type="Proteomes" id="UP000093412">
    <property type="component" value="Unassembled WGS sequence"/>
</dbReference>
<keyword evidence="3 7" id="KW-1133">Transmembrane helix</keyword>
<dbReference type="Gene3D" id="3.30.1490.480">
    <property type="entry name" value="Endolytic murein transglycosylase"/>
    <property type="match status" value="1"/>
</dbReference>
<dbReference type="EMBL" id="MAQA01000011">
    <property type="protein sequence ID" value="OCI31987.1"/>
    <property type="molecule type" value="Genomic_DNA"/>
</dbReference>
<feature type="compositionally biased region" description="Basic and acidic residues" evidence="8">
    <location>
        <begin position="1"/>
        <end position="10"/>
    </location>
</feature>
<dbReference type="AlphaFoldDB" id="A0A163RLV4"/>
<comment type="similarity">
    <text evidence="7">Belongs to the transglycosylase MltG family.</text>
</comment>
<dbReference type="GO" id="GO:0005886">
    <property type="term" value="C:plasma membrane"/>
    <property type="evidence" value="ECO:0007669"/>
    <property type="project" value="UniProtKB-SubCell"/>
</dbReference>
<evidence type="ECO:0000313" key="12">
    <source>
        <dbReference type="Proteomes" id="UP000093412"/>
    </source>
</evidence>
<keyword evidence="4 7" id="KW-0472">Membrane</keyword>
<evidence type="ECO:0000256" key="6">
    <source>
        <dbReference type="ARBA" id="ARBA00023316"/>
    </source>
</evidence>
<keyword evidence="5 7" id="KW-0456">Lyase</keyword>
<organism evidence="9 11">
    <name type="scientific">Oerskovia enterophila</name>
    <dbReference type="NCBI Taxonomy" id="43678"/>
    <lineage>
        <taxon>Bacteria</taxon>
        <taxon>Bacillati</taxon>
        <taxon>Actinomycetota</taxon>
        <taxon>Actinomycetes</taxon>
        <taxon>Micrococcales</taxon>
        <taxon>Cellulomonadaceae</taxon>
        <taxon>Oerskovia</taxon>
    </lineage>
</organism>
<dbReference type="Proteomes" id="UP000076447">
    <property type="component" value="Unassembled WGS sequence"/>
</dbReference>
<evidence type="ECO:0000256" key="2">
    <source>
        <dbReference type="ARBA" id="ARBA00022692"/>
    </source>
</evidence>
<accession>A0A163RLV4</accession>
<evidence type="ECO:0000256" key="7">
    <source>
        <dbReference type="HAMAP-Rule" id="MF_02065"/>
    </source>
</evidence>
<feature type="transmembrane region" description="Helical" evidence="7">
    <location>
        <begin position="40"/>
        <end position="58"/>
    </location>
</feature>
<name>A0A163RLV4_9CELL</name>
<dbReference type="PATRIC" id="fig|43678.3.peg.2029"/>
<keyword evidence="6 7" id="KW-0961">Cell wall biogenesis/degradation</keyword>
<keyword evidence="12" id="KW-1185">Reference proteome</keyword>
<feature type="site" description="Important for catalytic activity" evidence="7">
    <location>
        <position position="258"/>
    </location>
</feature>
<protein>
    <recommendedName>
        <fullName evidence="7">Endolytic murein transglycosylase</fullName>
        <ecNumber evidence="7">4.2.2.29</ecNumber>
    </recommendedName>
    <alternativeName>
        <fullName evidence="7">Peptidoglycan lytic transglycosylase</fullName>
    </alternativeName>
    <alternativeName>
        <fullName evidence="7">Peptidoglycan polymerization terminase</fullName>
    </alternativeName>
</protein>
<evidence type="ECO:0000256" key="8">
    <source>
        <dbReference type="SAM" id="MobiDB-lite"/>
    </source>
</evidence>
<evidence type="ECO:0000256" key="4">
    <source>
        <dbReference type="ARBA" id="ARBA00023136"/>
    </source>
</evidence>
<evidence type="ECO:0000313" key="9">
    <source>
        <dbReference type="EMBL" id="KZM35341.1"/>
    </source>
</evidence>
<sequence>MTDLFERPPVQHEQPTRASRSGGRDRRAAKKRAQRRRRRTLIVVVALLLVGGAGYYLVSNASSLLGFENPFAASDYEGQGVDPVDVTIEPGSTGAVIGQTLVDAGVVKSVKAFTDAYKANPEASKIQPGNFTMLTEMKASAAVALLLSKESKNEMKLTIPEGFTKAQVIDRAVSVTGKPVEEFEAAMADPAAVGLPAEAGGNFEGWFFPSTYLLEPDDTPATIVANMVAATVSNLDALGVAPADRQTVITKASLVEREAKADADRPKMARAIENRLERDMTLDIDAAVAFGLGKPGTEITLADKANTDNLYNLYRHRGLPPGPIASPGKASVEAILNPEPGDWLFWVAVNLDTGETKFSSTMAEHQRYVNELRAWQAENP</sequence>
<dbReference type="NCBIfam" id="TIGR00247">
    <property type="entry name" value="endolytic transglycosylase MltG"/>
    <property type="match status" value="1"/>
</dbReference>
<proteinExistence type="inferred from homology"/>
<evidence type="ECO:0000313" key="11">
    <source>
        <dbReference type="Proteomes" id="UP000076447"/>
    </source>
</evidence>
<dbReference type="CDD" id="cd08010">
    <property type="entry name" value="MltG_like"/>
    <property type="match status" value="1"/>
</dbReference>